<dbReference type="RefSeq" id="XP_025359949.1">
    <property type="nucleotide sequence ID" value="XM_025507587.1"/>
</dbReference>
<sequence>MAPPPQLPEPAEAFAARAVPSSTTFKPNILAGKVVFCTGGGSGICYRIVEVLLAHGATAAIMGRKADRLSAAAKQLSESTRRKCIATPGDVRKYDDVEKAVDATVKEFGRLDMVVCGAAGNFLAPIEGISPNGFKTVQEIDLLGTYHTVKATLEHLKRSHGSYVHISATLHYTAIPWQAAPSAAKAGVDALSNSIAVEFGPFGIRSNCIAPGMIQGTEGADRLTPKGAEDLVVSRIPTQRMGQKDDIANAALFLFSDAGNYINGTQIVVDGGAKHFPGPWLPYPDSSLDKQGVKELVMGSKL</sequence>
<dbReference type="GO" id="GO:0008670">
    <property type="term" value="F:2,4-dienoyl-CoA reductase (NADPH) activity"/>
    <property type="evidence" value="ECO:0007669"/>
    <property type="project" value="InterPro"/>
</dbReference>
<evidence type="ECO:0000256" key="5">
    <source>
        <dbReference type="ARBA" id="ARBA00048340"/>
    </source>
</evidence>
<dbReference type="Pfam" id="PF13561">
    <property type="entry name" value="adh_short_C2"/>
    <property type="match status" value="1"/>
</dbReference>
<dbReference type="GO" id="GO:0009062">
    <property type="term" value="P:fatty acid catabolic process"/>
    <property type="evidence" value="ECO:0007669"/>
    <property type="project" value="InterPro"/>
</dbReference>
<dbReference type="OrthoDB" id="2136131at2759"/>
<dbReference type="PANTHER" id="PTHR43296">
    <property type="entry name" value="PEROXISOMAL 2,4-DIENOYL-COA REDUCTASE"/>
    <property type="match status" value="1"/>
</dbReference>
<proteinExistence type="predicted"/>
<keyword evidence="7" id="KW-1185">Reference proteome</keyword>
<gene>
    <name evidence="6" type="ORF">BDZ90DRAFT_247076</name>
</gene>
<name>A0A316UJ62_9BASI</name>
<dbReference type="AlphaFoldDB" id="A0A316UJ62"/>
<evidence type="ECO:0000256" key="4">
    <source>
        <dbReference type="ARBA" id="ARBA00048009"/>
    </source>
</evidence>
<evidence type="ECO:0000256" key="3">
    <source>
        <dbReference type="ARBA" id="ARBA00026117"/>
    </source>
</evidence>
<dbReference type="Gene3D" id="3.40.50.720">
    <property type="entry name" value="NAD(P)-binding Rossmann-like Domain"/>
    <property type="match status" value="1"/>
</dbReference>
<dbReference type="STRING" id="1569628.A0A316UJ62"/>
<dbReference type="InterPro" id="IPR036291">
    <property type="entry name" value="NAD(P)-bd_dom_sf"/>
</dbReference>
<dbReference type="EMBL" id="KZ819676">
    <property type="protein sequence ID" value="PWN25337.1"/>
    <property type="molecule type" value="Genomic_DNA"/>
</dbReference>
<protein>
    <recommendedName>
        <fullName evidence="3">2,4-dienoyl-CoA reductase [(3E)-enoyl-CoA-producing]</fullName>
        <ecNumber evidence="3">1.3.1.124</ecNumber>
    </recommendedName>
</protein>
<keyword evidence="2" id="KW-0560">Oxidoreductase</keyword>
<dbReference type="PRINTS" id="PR00081">
    <property type="entry name" value="GDHRDH"/>
</dbReference>
<dbReference type="EC" id="1.3.1.124" evidence="3"/>
<dbReference type="Proteomes" id="UP000245884">
    <property type="component" value="Unassembled WGS sequence"/>
</dbReference>
<accession>A0A316UJ62</accession>
<evidence type="ECO:0000256" key="2">
    <source>
        <dbReference type="ARBA" id="ARBA00023002"/>
    </source>
</evidence>
<dbReference type="SUPFAM" id="SSF51735">
    <property type="entry name" value="NAD(P)-binding Rossmann-fold domains"/>
    <property type="match status" value="1"/>
</dbReference>
<dbReference type="CDD" id="cd05369">
    <property type="entry name" value="TER_DECR_SDR_a"/>
    <property type="match status" value="1"/>
</dbReference>
<dbReference type="InterPro" id="IPR002347">
    <property type="entry name" value="SDR_fam"/>
</dbReference>
<keyword evidence="1" id="KW-0521">NADP</keyword>
<dbReference type="GO" id="GO:0005777">
    <property type="term" value="C:peroxisome"/>
    <property type="evidence" value="ECO:0007669"/>
    <property type="project" value="TreeGrafter"/>
</dbReference>
<dbReference type="FunFam" id="3.40.50.720:FF:000084">
    <property type="entry name" value="Short-chain dehydrogenase reductase"/>
    <property type="match status" value="1"/>
</dbReference>
<dbReference type="InterPro" id="IPR045017">
    <property type="entry name" value="DECR2-like"/>
</dbReference>
<evidence type="ECO:0000256" key="1">
    <source>
        <dbReference type="ARBA" id="ARBA00022857"/>
    </source>
</evidence>
<evidence type="ECO:0000313" key="6">
    <source>
        <dbReference type="EMBL" id="PWN25337.1"/>
    </source>
</evidence>
<dbReference type="GeneID" id="37029410"/>
<evidence type="ECO:0000313" key="7">
    <source>
        <dbReference type="Proteomes" id="UP000245884"/>
    </source>
</evidence>
<comment type="catalytic activity">
    <reaction evidence="5">
        <text>a (2E,4Z)-dienoyl-CoA + NADPH + H(+) = a 4,5-saturated-(3E)-enoyl-CoA + NADP(+)</text>
        <dbReference type="Rhea" id="RHEA:61892"/>
        <dbReference type="ChEBI" id="CHEBI:15378"/>
        <dbReference type="ChEBI" id="CHEBI:57783"/>
        <dbReference type="ChEBI" id="CHEBI:58349"/>
        <dbReference type="ChEBI" id="CHEBI:85099"/>
        <dbReference type="ChEBI" id="CHEBI:85493"/>
        <dbReference type="EC" id="1.3.1.124"/>
    </reaction>
</comment>
<organism evidence="6 7">
    <name type="scientific">Jaminaea rosea</name>
    <dbReference type="NCBI Taxonomy" id="1569628"/>
    <lineage>
        <taxon>Eukaryota</taxon>
        <taxon>Fungi</taxon>
        <taxon>Dikarya</taxon>
        <taxon>Basidiomycota</taxon>
        <taxon>Ustilaginomycotina</taxon>
        <taxon>Exobasidiomycetes</taxon>
        <taxon>Microstromatales</taxon>
        <taxon>Microstromatales incertae sedis</taxon>
        <taxon>Jaminaea</taxon>
    </lineage>
</organism>
<comment type="catalytic activity">
    <reaction evidence="4">
        <text>a (2E,4E)-dienoyl-CoA + NADPH + H(+) = a 4,5-saturated-(3E)-enoyl-CoA + NADP(+)</text>
        <dbReference type="Rhea" id="RHEA:45912"/>
        <dbReference type="ChEBI" id="CHEBI:15378"/>
        <dbReference type="ChEBI" id="CHEBI:57783"/>
        <dbReference type="ChEBI" id="CHEBI:58349"/>
        <dbReference type="ChEBI" id="CHEBI:85101"/>
        <dbReference type="ChEBI" id="CHEBI:85493"/>
        <dbReference type="EC" id="1.3.1.124"/>
    </reaction>
</comment>
<dbReference type="PANTHER" id="PTHR43296:SF2">
    <property type="entry name" value="PEROXISOMAL 2,4-DIENOYL-COA REDUCTASE [(3E)-ENOYL-COA-PRODUCING]"/>
    <property type="match status" value="1"/>
</dbReference>
<reference evidence="6 7" key="1">
    <citation type="journal article" date="2018" name="Mol. Biol. Evol.">
        <title>Broad Genomic Sampling Reveals a Smut Pathogenic Ancestry of the Fungal Clade Ustilaginomycotina.</title>
        <authorList>
            <person name="Kijpornyongpan T."/>
            <person name="Mondo S.J."/>
            <person name="Barry K."/>
            <person name="Sandor L."/>
            <person name="Lee J."/>
            <person name="Lipzen A."/>
            <person name="Pangilinan J."/>
            <person name="LaButti K."/>
            <person name="Hainaut M."/>
            <person name="Henrissat B."/>
            <person name="Grigoriev I.V."/>
            <person name="Spatafora J.W."/>
            <person name="Aime M.C."/>
        </authorList>
    </citation>
    <scope>NUCLEOTIDE SEQUENCE [LARGE SCALE GENOMIC DNA]</scope>
    <source>
        <strain evidence="6 7">MCA 5214</strain>
    </source>
</reference>